<name>A0A1H1QFL7_9ACTN</name>
<dbReference type="STRING" id="113562.SAMN04489716_0288"/>
<dbReference type="Proteomes" id="UP000198688">
    <property type="component" value="Chromosome I"/>
</dbReference>
<dbReference type="GO" id="GO:0005524">
    <property type="term" value="F:ATP binding"/>
    <property type="evidence" value="ECO:0007669"/>
    <property type="project" value="UniProtKB-KW"/>
</dbReference>
<dbReference type="PANTHER" id="PTHR43335">
    <property type="entry name" value="ABC TRANSPORTER, ATP-BINDING PROTEIN"/>
    <property type="match status" value="1"/>
</dbReference>
<gene>
    <name evidence="6" type="ORF">SAMN04489716_0288</name>
</gene>
<dbReference type="SUPFAM" id="SSF52540">
    <property type="entry name" value="P-loop containing nucleoside triphosphate hydrolases"/>
    <property type="match status" value="1"/>
</dbReference>
<dbReference type="InterPro" id="IPR003439">
    <property type="entry name" value="ABC_transporter-like_ATP-bd"/>
</dbReference>
<keyword evidence="2" id="KW-0813">Transport</keyword>
<dbReference type="Pfam" id="PF00005">
    <property type="entry name" value="ABC_tran"/>
    <property type="match status" value="1"/>
</dbReference>
<evidence type="ECO:0000313" key="6">
    <source>
        <dbReference type="EMBL" id="SDS22103.1"/>
    </source>
</evidence>
<proteinExistence type="inferred from homology"/>
<dbReference type="OrthoDB" id="9781246at2"/>
<dbReference type="InterPro" id="IPR027417">
    <property type="entry name" value="P-loop_NTPase"/>
</dbReference>
<dbReference type="SMART" id="SM00382">
    <property type="entry name" value="AAA"/>
    <property type="match status" value="1"/>
</dbReference>
<keyword evidence="3" id="KW-0547">Nucleotide-binding</keyword>
<comment type="similarity">
    <text evidence="1">Belongs to the ABC transporter superfamily.</text>
</comment>
<evidence type="ECO:0000259" key="5">
    <source>
        <dbReference type="PROSITE" id="PS50893"/>
    </source>
</evidence>
<evidence type="ECO:0000313" key="7">
    <source>
        <dbReference type="Proteomes" id="UP000198688"/>
    </source>
</evidence>
<dbReference type="AlphaFoldDB" id="A0A1H1QFL7"/>
<dbReference type="PANTHER" id="PTHR43335:SF4">
    <property type="entry name" value="ABC TRANSPORTER, ATP-BINDING PROTEIN"/>
    <property type="match status" value="1"/>
</dbReference>
<reference evidence="6 7" key="1">
    <citation type="submission" date="2016-10" db="EMBL/GenBank/DDBJ databases">
        <authorList>
            <person name="de Groot N.N."/>
        </authorList>
    </citation>
    <scope>NUCLEOTIDE SEQUENCE [LARGE SCALE GENOMIC DNA]</scope>
    <source>
        <strain evidence="6 7">DSM 43941</strain>
    </source>
</reference>
<feature type="domain" description="ABC transporter" evidence="5">
    <location>
        <begin position="2"/>
        <end position="227"/>
    </location>
</feature>
<dbReference type="InterPro" id="IPR003593">
    <property type="entry name" value="AAA+_ATPase"/>
</dbReference>
<dbReference type="EMBL" id="LT629758">
    <property type="protein sequence ID" value="SDS22103.1"/>
    <property type="molecule type" value="Genomic_DNA"/>
</dbReference>
<evidence type="ECO:0000256" key="4">
    <source>
        <dbReference type="ARBA" id="ARBA00022840"/>
    </source>
</evidence>
<organism evidence="6 7">
    <name type="scientific">Actinoplanes derwentensis</name>
    <dbReference type="NCBI Taxonomy" id="113562"/>
    <lineage>
        <taxon>Bacteria</taxon>
        <taxon>Bacillati</taxon>
        <taxon>Actinomycetota</taxon>
        <taxon>Actinomycetes</taxon>
        <taxon>Micromonosporales</taxon>
        <taxon>Micromonosporaceae</taxon>
        <taxon>Actinoplanes</taxon>
    </lineage>
</organism>
<dbReference type="InterPro" id="IPR017871">
    <property type="entry name" value="ABC_transporter-like_CS"/>
</dbReference>
<sequence>MLELRGLTKRYGPMTAVDALTVEFRPGAVTGFLGPNGAGKTTTMLMVLGLLRPTAGTARVGGRPYHDLAEPMREVGAMLDAHAVHPGRSGRAHLRALAAGNRLPRARVDEVLDRVGLSAVAGRPAGVYSLGMRQRLGLAAALLGDPAVLLLDEPVNGLDPAGIAWLRTLLRDLAGEGRTVVLSSHLMSEMELTADRLVVIGHGRLVADTTLAAFLDRAAPAALLVRAAGDPVFDAALRAAGGAVRDLPEGGWLVSGLAAYEVGRLALAHGTVLTELTSRRDSLEDVFMSVTSFAGDLR</sequence>
<dbReference type="GO" id="GO:0016887">
    <property type="term" value="F:ATP hydrolysis activity"/>
    <property type="evidence" value="ECO:0007669"/>
    <property type="project" value="InterPro"/>
</dbReference>
<dbReference type="Gene3D" id="3.40.50.300">
    <property type="entry name" value="P-loop containing nucleotide triphosphate hydrolases"/>
    <property type="match status" value="1"/>
</dbReference>
<dbReference type="PROSITE" id="PS50893">
    <property type="entry name" value="ABC_TRANSPORTER_2"/>
    <property type="match status" value="1"/>
</dbReference>
<evidence type="ECO:0000256" key="3">
    <source>
        <dbReference type="ARBA" id="ARBA00022741"/>
    </source>
</evidence>
<protein>
    <submittedName>
        <fullName evidence="6">ABC-2 type transport system ATP-binding protein</fullName>
    </submittedName>
</protein>
<accession>A0A1H1QFL7</accession>
<evidence type="ECO:0000256" key="1">
    <source>
        <dbReference type="ARBA" id="ARBA00005417"/>
    </source>
</evidence>
<keyword evidence="7" id="KW-1185">Reference proteome</keyword>
<keyword evidence="4 6" id="KW-0067">ATP-binding</keyword>
<dbReference type="PROSITE" id="PS00211">
    <property type="entry name" value="ABC_TRANSPORTER_1"/>
    <property type="match status" value="1"/>
</dbReference>
<evidence type="ECO:0000256" key="2">
    <source>
        <dbReference type="ARBA" id="ARBA00022448"/>
    </source>
</evidence>